<protein>
    <submittedName>
        <fullName evidence="2">Uncharacterized protein</fullName>
    </submittedName>
</protein>
<feature type="region of interest" description="Disordered" evidence="1">
    <location>
        <begin position="353"/>
        <end position="461"/>
    </location>
</feature>
<feature type="compositionally biased region" description="Basic and acidic residues" evidence="1">
    <location>
        <begin position="447"/>
        <end position="461"/>
    </location>
</feature>
<keyword evidence="3" id="KW-1185">Reference proteome</keyword>
<dbReference type="AlphaFoldDB" id="A0A095CBC5"/>
<accession>A0A095CBC5</accession>
<evidence type="ECO:0000256" key="1">
    <source>
        <dbReference type="SAM" id="MobiDB-lite"/>
    </source>
</evidence>
<name>A0A095CBC5_CRYD2</name>
<feature type="compositionally biased region" description="Basic and acidic residues" evidence="1">
    <location>
        <begin position="137"/>
        <end position="216"/>
    </location>
</feature>
<proteinExistence type="predicted"/>
<dbReference type="KEGG" id="cdeu:CNBG_2747"/>
<feature type="compositionally biased region" description="Low complexity" evidence="1">
    <location>
        <begin position="117"/>
        <end position="134"/>
    </location>
</feature>
<dbReference type="PANTHER" id="PTHR40132">
    <property type="entry name" value="PRE-MRNA-SPLICING FACTOR 38B"/>
    <property type="match status" value="1"/>
</dbReference>
<dbReference type="EMBL" id="CP025766">
    <property type="protein sequence ID" value="KGB76909.1"/>
    <property type="molecule type" value="Genomic_DNA"/>
</dbReference>
<dbReference type="OMA" id="ETDNHNT"/>
<dbReference type="GeneID" id="88179079"/>
<evidence type="ECO:0000313" key="3">
    <source>
        <dbReference type="Proteomes" id="UP000029445"/>
    </source>
</evidence>
<feature type="region of interest" description="Disordered" evidence="1">
    <location>
        <begin position="96"/>
        <end position="319"/>
    </location>
</feature>
<dbReference type="HOGENOM" id="CLU_014120_1_0_1"/>
<feature type="compositionally biased region" description="Basic and acidic residues" evidence="1">
    <location>
        <begin position="387"/>
        <end position="402"/>
    </location>
</feature>
<feature type="compositionally biased region" description="Basic and acidic residues" evidence="1">
    <location>
        <begin position="415"/>
        <end position="434"/>
    </location>
</feature>
<feature type="compositionally biased region" description="Pro residues" evidence="1">
    <location>
        <begin position="293"/>
        <end position="312"/>
    </location>
</feature>
<reference evidence="2 3" key="1">
    <citation type="journal article" date="2011" name="MBio">
        <title>Genome variation in Cryptococcus gattii, an emerging pathogen of immunocompetent hosts.</title>
        <authorList>
            <person name="D'Souza C.A."/>
            <person name="Kronstad J.W."/>
            <person name="Taylor G."/>
            <person name="Warren R."/>
            <person name="Yuen M."/>
            <person name="Hu G."/>
            <person name="Jung W.H."/>
            <person name="Sham A."/>
            <person name="Kidd S.E."/>
            <person name="Tangen K."/>
            <person name="Lee N."/>
            <person name="Zeilmaker T."/>
            <person name="Sawkins J."/>
            <person name="McVicker G."/>
            <person name="Shah S."/>
            <person name="Gnerre S."/>
            <person name="Griggs A."/>
            <person name="Zeng Q."/>
            <person name="Bartlett K."/>
            <person name="Li W."/>
            <person name="Wang X."/>
            <person name="Heitman J."/>
            <person name="Stajich J.E."/>
            <person name="Fraser J.A."/>
            <person name="Meyer W."/>
            <person name="Carter D."/>
            <person name="Schein J."/>
            <person name="Krzywinski M."/>
            <person name="Kwon-Chung K.J."/>
            <person name="Varma A."/>
            <person name="Wang J."/>
            <person name="Brunham R."/>
            <person name="Fyfe M."/>
            <person name="Ouellette B.F."/>
            <person name="Siddiqui A."/>
            <person name="Marra M."/>
            <person name="Jones S."/>
            <person name="Holt R."/>
            <person name="Birren B.W."/>
            <person name="Galagan J.E."/>
            <person name="Cuomo C.A."/>
        </authorList>
    </citation>
    <scope>NUCLEOTIDE SEQUENCE [LARGE SCALE GENOMIC DNA]</scope>
    <source>
        <strain evidence="2 3">R265</strain>
    </source>
</reference>
<evidence type="ECO:0000313" key="2">
    <source>
        <dbReference type="EMBL" id="KGB76909.1"/>
    </source>
</evidence>
<dbReference type="Proteomes" id="UP000029445">
    <property type="component" value="Chromosome 8"/>
</dbReference>
<sequence>MSLNSVVNRLVRAAAGISQGISDAELDSHVAQLLAEEAKAKELKWSELGLTGLLGNSMAAGRDSPDPSLPKPNKRFLASVIRTVDGHNNALLRSQAEAAKQARNERMPGPSRPNTIGSSSRASGGAASRLFGGAVKDMARNDSAKIRSREREHRGDERTVRRRDEERREDGERSSRSGHDRRDDKHNRWDDNRRSRDVDKDSRDSTHKSRNDNYDRHHGRHERRKDRSYERKGYGSDGDQSRHRSRRGDVDDDSERDRKGRKRRYDRDSRSPSPSKRRHSSIMSSPASKPLRDPTPPPPPQDLSSSPSPPPVSKMDKYFESSYDPRLDLPAVPAQGLVAEVGWDNMLAILKERGKKKRRNSPSLSDDEPAPPPGILPRKRAYSPDTLARKAERKERKASREERRKRRGDSDSEDEKERAKRRERRKEKEKEKANGEQQGGGLLDGYEYTKKGSVREWDMGK</sequence>
<dbReference type="STRING" id="294750.A0A095CBC5"/>
<dbReference type="VEuPathDB" id="FungiDB:CNBG_2747"/>
<dbReference type="RefSeq" id="XP_062882760.1">
    <property type="nucleotide sequence ID" value="XM_063026805.1"/>
</dbReference>
<organism evidence="2 3">
    <name type="scientific">Cryptococcus deuterogattii (strain R265)</name>
    <name type="common">Cryptococcus gattii VGII (strain R265)</name>
    <dbReference type="NCBI Taxonomy" id="294750"/>
    <lineage>
        <taxon>Eukaryota</taxon>
        <taxon>Fungi</taxon>
        <taxon>Dikarya</taxon>
        <taxon>Basidiomycota</taxon>
        <taxon>Agaricomycotina</taxon>
        <taxon>Tremellomycetes</taxon>
        <taxon>Tremellales</taxon>
        <taxon>Cryptococcaceae</taxon>
        <taxon>Cryptococcus</taxon>
        <taxon>Cryptococcus gattii species complex</taxon>
    </lineage>
</organism>
<gene>
    <name evidence="2" type="ORF">CNBG_2747</name>
</gene>
<reference evidence="2 3" key="2">
    <citation type="journal article" date="2018" name="Proc. Natl. Acad. Sci.">
        <title>RNAi is a critical determinant of centromere evolution in closely related fungi.</title>
        <authorList>
            <person name="Yadav V."/>
            <person name="Sun S."/>
            <person name="Billmyre R.B."/>
            <person name="Thimmappa B.C."/>
            <person name="Shea T."/>
            <person name="Lintner R."/>
            <person name="Bakkeren G."/>
            <person name="Cuomo C.A."/>
            <person name="Heitman J."/>
            <person name="Sanyal K."/>
        </authorList>
    </citation>
    <scope>NUCLEOTIDE SEQUENCE [LARGE SCALE GENOMIC DNA]</scope>
    <source>
        <strain evidence="2 3">R265</strain>
    </source>
</reference>
<feature type="compositionally biased region" description="Basic and acidic residues" evidence="1">
    <location>
        <begin position="225"/>
        <end position="242"/>
    </location>
</feature>
<dbReference type="OrthoDB" id="2431475at2759"/>
<dbReference type="PANTHER" id="PTHR40132:SF1">
    <property type="entry name" value="PRE-MRNA-SPLICING FACTOR 38B"/>
    <property type="match status" value="1"/>
</dbReference>